<dbReference type="AlphaFoldDB" id="A0A1X7M1Z9"/>
<dbReference type="SUPFAM" id="SSF89796">
    <property type="entry name" value="CoA-transferase family III (CaiB/BaiF)"/>
    <property type="match status" value="1"/>
</dbReference>
<keyword evidence="3" id="KW-1185">Reference proteome</keyword>
<reference evidence="3" key="1">
    <citation type="submission" date="2017-04" db="EMBL/GenBank/DDBJ databases">
        <authorList>
            <person name="Varghese N."/>
            <person name="Submissions S."/>
        </authorList>
    </citation>
    <scope>NUCLEOTIDE SEQUENCE [LARGE SCALE GENOMIC DNA]</scope>
    <source>
        <strain evidence="3">LMG 29540</strain>
    </source>
</reference>
<dbReference type="EMBL" id="FXAT01000013">
    <property type="protein sequence ID" value="SMG59522.1"/>
    <property type="molecule type" value="Genomic_DNA"/>
</dbReference>
<evidence type="ECO:0000313" key="2">
    <source>
        <dbReference type="EMBL" id="SMG59522.1"/>
    </source>
</evidence>
<dbReference type="RefSeq" id="WP_085488863.1">
    <property type="nucleotide sequence ID" value="NZ_FXAT01000013.1"/>
</dbReference>
<dbReference type="PANTHER" id="PTHR48228">
    <property type="entry name" value="SUCCINYL-COA--D-CITRAMALATE COA-TRANSFERASE"/>
    <property type="match status" value="1"/>
</dbReference>
<dbReference type="InterPro" id="IPR050509">
    <property type="entry name" value="CoA-transferase_III"/>
</dbReference>
<proteinExistence type="predicted"/>
<evidence type="ECO:0000313" key="3">
    <source>
        <dbReference type="Proteomes" id="UP000193228"/>
    </source>
</evidence>
<dbReference type="Proteomes" id="UP000193228">
    <property type="component" value="Unassembled WGS sequence"/>
</dbReference>
<keyword evidence="1 2" id="KW-0808">Transferase</keyword>
<dbReference type="OrthoDB" id="5294844at2"/>
<dbReference type="InterPro" id="IPR003673">
    <property type="entry name" value="CoA-Trfase_fam_III"/>
</dbReference>
<sequence length="398" mass="43163">MAGPLTGLRVLDIATIIAGPSAAALLADYGADVVKVELPGAGDGARGFPPHKDGKPLWWKVTNRGKRFITLDLRKAEGVAMLLRMLPKFDVLIENFRPGTLDRWGLTKEALYKAQPSLVILRATGFGQTGPYRNRPGFARLFEAMGGLTHISGDADREPTHTGYPVADNVGGLFGAIGVLAALWRRARDPDAPGEEIDLSLTEATLKLLEFLPIEYEQLGVVRQRSGNANQYSAPAAVYRTRDDHWVSLSGSTNAMFANNCRAIGRADLVDDPRFDCNMTRVSHAAELNAVFADWCARHTLADVLDAFESAQGTIAPIYGIDQIEQDPHLRARHAICDVPDRDFGTVRMAGVVPRFTTAPCEIRHAGGDLGSSNAAFYSTELGLDNDTLERLRASGVI</sequence>
<dbReference type="Pfam" id="PF02515">
    <property type="entry name" value="CoA_transf_3"/>
    <property type="match status" value="1"/>
</dbReference>
<organism evidence="2 3">
    <name type="scientific">Paraburkholderia susongensis</name>
    <dbReference type="NCBI Taxonomy" id="1515439"/>
    <lineage>
        <taxon>Bacteria</taxon>
        <taxon>Pseudomonadati</taxon>
        <taxon>Pseudomonadota</taxon>
        <taxon>Betaproteobacteria</taxon>
        <taxon>Burkholderiales</taxon>
        <taxon>Burkholderiaceae</taxon>
        <taxon>Paraburkholderia</taxon>
    </lineage>
</organism>
<dbReference type="STRING" id="1515439.SAMN06265784_11386"/>
<evidence type="ECO:0000256" key="1">
    <source>
        <dbReference type="ARBA" id="ARBA00022679"/>
    </source>
</evidence>
<accession>A0A1X7M1Z9</accession>
<dbReference type="InterPro" id="IPR023606">
    <property type="entry name" value="CoA-Trfase_III_dom_1_sf"/>
</dbReference>
<dbReference type="Gene3D" id="3.30.1540.10">
    <property type="entry name" value="formyl-coa transferase, domain 3"/>
    <property type="match status" value="1"/>
</dbReference>
<dbReference type="PANTHER" id="PTHR48228:SF6">
    <property type="entry name" value="L-CARNITINE COA-TRANSFERASE"/>
    <property type="match status" value="1"/>
</dbReference>
<dbReference type="InterPro" id="IPR044855">
    <property type="entry name" value="CoA-Trfase_III_dom3_sf"/>
</dbReference>
<protein>
    <submittedName>
        <fullName evidence="2">Crotonobetainyl-CoA:carnitine CoA-transferase CaiB</fullName>
    </submittedName>
</protein>
<dbReference type="GO" id="GO:0016740">
    <property type="term" value="F:transferase activity"/>
    <property type="evidence" value="ECO:0007669"/>
    <property type="project" value="UniProtKB-KW"/>
</dbReference>
<name>A0A1X7M1Z9_9BURK</name>
<gene>
    <name evidence="2" type="ORF">SAMN06265784_11386</name>
</gene>
<dbReference type="Gene3D" id="3.40.50.10540">
    <property type="entry name" value="Crotonobetainyl-coa:carnitine coa-transferase, domain 1"/>
    <property type="match status" value="1"/>
</dbReference>